<protein>
    <submittedName>
        <fullName evidence="1">DUF3619 family protein</fullName>
    </submittedName>
</protein>
<name>A0ABW8GN21_9PROT</name>
<dbReference type="InterPro" id="IPR022064">
    <property type="entry name" value="DUF3619"/>
</dbReference>
<keyword evidence="2" id="KW-1185">Reference proteome</keyword>
<evidence type="ECO:0000313" key="2">
    <source>
        <dbReference type="Proteomes" id="UP001617669"/>
    </source>
</evidence>
<evidence type="ECO:0000313" key="1">
    <source>
        <dbReference type="EMBL" id="MFJ5446313.1"/>
    </source>
</evidence>
<organism evidence="1 2">
    <name type="scientific">Methylobacillus methanolivorans</name>
    <dbReference type="NCBI Taxonomy" id="1848927"/>
    <lineage>
        <taxon>Bacteria</taxon>
        <taxon>Pseudomonadati</taxon>
        <taxon>Pseudomonadota</taxon>
        <taxon>Betaproteobacteria</taxon>
        <taxon>Nitrosomonadales</taxon>
        <taxon>Methylophilaceae</taxon>
        <taxon>Methylobacillus</taxon>
    </lineage>
</organism>
<comment type="caution">
    <text evidence="1">The sequence shown here is derived from an EMBL/GenBank/DDBJ whole genome shotgun (WGS) entry which is preliminary data.</text>
</comment>
<dbReference type="Pfam" id="PF12279">
    <property type="entry name" value="DUF3619"/>
    <property type="match status" value="1"/>
</dbReference>
<dbReference type="RefSeq" id="WP_400881492.1">
    <property type="nucleotide sequence ID" value="NZ_JBIWXY010000001.1"/>
</dbReference>
<gene>
    <name evidence="1" type="ORF">ACIKP9_08750</name>
</gene>
<sequence length="124" mass="13725">MNHEQRFAKEIVRRLDETTEHLTPEVANRLAEARLRAVSSMVAHAQSSQPQGRGLLALVAGYALHHQRTLSLAALVAAVLFTFVVTQQLTGHGHGEHGDAFLLASELPPEAYLDQGFYSWLKQQ</sequence>
<reference evidence="1 2" key="1">
    <citation type="submission" date="2024-11" db="EMBL/GenBank/DDBJ databases">
        <authorList>
            <person name="Kaparullina E.N."/>
            <person name="Delegan Y.A."/>
            <person name="Doronina N.V."/>
        </authorList>
    </citation>
    <scope>NUCLEOTIDE SEQUENCE [LARGE SCALE GENOMIC DNA]</scope>
    <source>
        <strain evidence="1 2">7sh_L</strain>
    </source>
</reference>
<dbReference type="Proteomes" id="UP001617669">
    <property type="component" value="Unassembled WGS sequence"/>
</dbReference>
<proteinExistence type="predicted"/>
<dbReference type="EMBL" id="JBIWXY010000001">
    <property type="protein sequence ID" value="MFJ5446313.1"/>
    <property type="molecule type" value="Genomic_DNA"/>
</dbReference>
<accession>A0ABW8GN21</accession>